<comment type="function">
    <text evidence="2">Serine peptidase whose precise substrate specificity remains unclear. Does not cleave peptides after a arginine or lysine residue. Regulates trans-Golgi network morphology and sorting by regulating the membrane binding of the AP-1 complex. May play a role in the regulation of synaptic vesicle exocytosis.</text>
</comment>
<reference evidence="5 6" key="1">
    <citation type="submission" date="2018-08" db="EMBL/GenBank/DDBJ databases">
        <title>Aphanomyces genome sequencing and annotation.</title>
        <authorList>
            <person name="Minardi D."/>
            <person name="Oidtmann B."/>
            <person name="Van Der Giezen M."/>
            <person name="Studholme D.J."/>
        </authorList>
    </citation>
    <scope>NUCLEOTIDE SEQUENCE [LARGE SCALE GENOMIC DNA]</scope>
    <source>
        <strain evidence="5 6">NJM0002</strain>
    </source>
</reference>
<feature type="domain" description="Peptidase S9 prolyl oligopeptidase catalytic" evidence="4">
    <location>
        <begin position="123"/>
        <end position="311"/>
    </location>
</feature>
<keyword evidence="3" id="KW-0645">Protease</keyword>
<dbReference type="PRINTS" id="PR00862">
    <property type="entry name" value="PROLIGOPTASE"/>
</dbReference>
<dbReference type="GO" id="GO:0006508">
    <property type="term" value="P:proteolysis"/>
    <property type="evidence" value="ECO:0007669"/>
    <property type="project" value="UniProtKB-KW"/>
</dbReference>
<keyword evidence="3" id="KW-0720">Serine protease</keyword>
<dbReference type="InterPro" id="IPR001375">
    <property type="entry name" value="Peptidase_S9_cat"/>
</dbReference>
<dbReference type="InterPro" id="IPR051543">
    <property type="entry name" value="Serine_Peptidase_S9A"/>
</dbReference>
<evidence type="ECO:0000256" key="1">
    <source>
        <dbReference type="ARBA" id="ARBA00005228"/>
    </source>
</evidence>
<evidence type="ECO:0000259" key="4">
    <source>
        <dbReference type="Pfam" id="PF00326"/>
    </source>
</evidence>
<dbReference type="InterPro" id="IPR029058">
    <property type="entry name" value="AB_hydrolase_fold"/>
</dbReference>
<dbReference type="AlphaFoldDB" id="A0A3R6ZJ05"/>
<evidence type="ECO:0000256" key="2">
    <source>
        <dbReference type="ARBA" id="ARBA00045448"/>
    </source>
</evidence>
<name>A0A3R6ZJ05_9STRA</name>
<dbReference type="GO" id="GO:0004252">
    <property type="term" value="F:serine-type endopeptidase activity"/>
    <property type="evidence" value="ECO:0007669"/>
    <property type="project" value="UniProtKB-UniRule"/>
</dbReference>
<dbReference type="Proteomes" id="UP000285060">
    <property type="component" value="Unassembled WGS sequence"/>
</dbReference>
<dbReference type="PANTHER" id="PTHR11757:SF19">
    <property type="entry name" value="PROLYL ENDOPEPTIDASE-LIKE"/>
    <property type="match status" value="1"/>
</dbReference>
<gene>
    <name evidence="5" type="ORF">DYB32_009143</name>
</gene>
<comment type="caution">
    <text evidence="5">The sequence shown here is derived from an EMBL/GenBank/DDBJ whole genome shotgun (WGS) entry which is preliminary data.</text>
</comment>
<keyword evidence="3" id="KW-0378">Hydrolase</keyword>
<evidence type="ECO:0000313" key="6">
    <source>
        <dbReference type="Proteomes" id="UP000285060"/>
    </source>
</evidence>
<dbReference type="VEuPathDB" id="FungiDB:H310_03135"/>
<sequence length="315" mass="35297">MSTSHGLERVDGDDGTTIVKKQLDMPEDLYTVGGSVNMEYDSVVHRYTYCSMTTPVQTVEYNTATHATTVVKETPVPNYDRTLYQCKRVEATAADGTRIPMSLVYRKDLKRTDGQPQPLHLYGYGSYESAKYLTKMNTFTDFIACAEHLVASKMTTPAQMTCEGRSAGGLLMGAVLNRRPDLFTAAVAGVPFVDVMNSMSDATIPLTTGEWAEWGNPNELQFFAYMLQYSPYENVKAQAYPNMLVTGGLFDPRVAYWEPTKWVAKLRDMKTDDNQVLLKMDLDAGHFSASDRYHYLKEKAVDLSFILDQLKCLGP</sequence>
<accession>A0A3R6ZJ05</accession>
<dbReference type="EMBL" id="QUSY01001798">
    <property type="protein sequence ID" value="RHY23554.1"/>
    <property type="molecule type" value="Genomic_DNA"/>
</dbReference>
<evidence type="ECO:0000256" key="3">
    <source>
        <dbReference type="RuleBase" id="RU368024"/>
    </source>
</evidence>
<organism evidence="5 6">
    <name type="scientific">Aphanomyces invadans</name>
    <dbReference type="NCBI Taxonomy" id="157072"/>
    <lineage>
        <taxon>Eukaryota</taxon>
        <taxon>Sar</taxon>
        <taxon>Stramenopiles</taxon>
        <taxon>Oomycota</taxon>
        <taxon>Saprolegniomycetes</taxon>
        <taxon>Saprolegniales</taxon>
        <taxon>Verrucalvaceae</taxon>
        <taxon>Aphanomyces</taxon>
    </lineage>
</organism>
<dbReference type="InterPro" id="IPR002470">
    <property type="entry name" value="Peptidase_S9A"/>
</dbReference>
<dbReference type="EC" id="3.4.21.-" evidence="3"/>
<dbReference type="PANTHER" id="PTHR11757">
    <property type="entry name" value="PROTEASE FAMILY S9A OLIGOPEPTIDASE"/>
    <property type="match status" value="1"/>
</dbReference>
<protein>
    <recommendedName>
        <fullName evidence="3">Prolyl endopeptidase</fullName>
        <ecNumber evidence="3">3.4.21.-</ecNumber>
    </recommendedName>
</protein>
<dbReference type="SUPFAM" id="SSF53474">
    <property type="entry name" value="alpha/beta-Hydrolases"/>
    <property type="match status" value="1"/>
</dbReference>
<comment type="similarity">
    <text evidence="1 3">Belongs to the peptidase S9A family.</text>
</comment>
<dbReference type="Pfam" id="PF00326">
    <property type="entry name" value="Peptidase_S9"/>
    <property type="match status" value="1"/>
</dbReference>
<dbReference type="Gene3D" id="2.130.10.120">
    <property type="entry name" value="Prolyl oligopeptidase, N-terminal domain"/>
    <property type="match status" value="1"/>
</dbReference>
<evidence type="ECO:0000313" key="5">
    <source>
        <dbReference type="EMBL" id="RHY23554.1"/>
    </source>
</evidence>
<proteinExistence type="inferred from homology"/>
<dbReference type="Gene3D" id="3.40.50.1820">
    <property type="entry name" value="alpha/beta hydrolase"/>
    <property type="match status" value="2"/>
</dbReference>
<keyword evidence="6" id="KW-1185">Reference proteome</keyword>